<proteinExistence type="predicted"/>
<dbReference type="Pfam" id="PF01527">
    <property type="entry name" value="HTH_Tnp_1"/>
    <property type="match status" value="1"/>
</dbReference>
<name>A0ABR9XV89_9CHLB</name>
<dbReference type="SUPFAM" id="SSF53098">
    <property type="entry name" value="Ribonuclease H-like"/>
    <property type="match status" value="1"/>
</dbReference>
<evidence type="ECO:0000259" key="1">
    <source>
        <dbReference type="PROSITE" id="PS50994"/>
    </source>
</evidence>
<protein>
    <submittedName>
        <fullName evidence="2">IS3 family transposase</fullName>
    </submittedName>
</protein>
<gene>
    <name evidence="2" type="ORF">INT08_11290</name>
</gene>
<keyword evidence="3" id="KW-1185">Reference proteome</keyword>
<dbReference type="Gene3D" id="3.30.420.10">
    <property type="entry name" value="Ribonuclease H-like superfamily/Ribonuclease H"/>
    <property type="match status" value="1"/>
</dbReference>
<feature type="domain" description="Integrase catalytic" evidence="1">
    <location>
        <begin position="214"/>
        <end position="374"/>
    </location>
</feature>
<dbReference type="InterPro" id="IPR001584">
    <property type="entry name" value="Integrase_cat-core"/>
</dbReference>
<evidence type="ECO:0000313" key="3">
    <source>
        <dbReference type="Proteomes" id="UP000619838"/>
    </source>
</evidence>
<organism evidence="2 3">
    <name type="scientific">Prosthecochloris ethylica</name>
    <dbReference type="NCBI Taxonomy" id="2743976"/>
    <lineage>
        <taxon>Bacteria</taxon>
        <taxon>Pseudomonadati</taxon>
        <taxon>Chlorobiota</taxon>
        <taxon>Chlorobiia</taxon>
        <taxon>Chlorobiales</taxon>
        <taxon>Chlorobiaceae</taxon>
        <taxon>Prosthecochloris</taxon>
    </lineage>
</organism>
<dbReference type="SUPFAM" id="SSF48295">
    <property type="entry name" value="TrpR-like"/>
    <property type="match status" value="1"/>
</dbReference>
<dbReference type="NCBIfam" id="NF033516">
    <property type="entry name" value="transpos_IS3"/>
    <property type="match status" value="1"/>
</dbReference>
<dbReference type="InterPro" id="IPR048020">
    <property type="entry name" value="Transpos_IS3"/>
</dbReference>
<dbReference type="InterPro" id="IPR025948">
    <property type="entry name" value="HTH-like_dom"/>
</dbReference>
<dbReference type="RefSeq" id="WP_175187927.1">
    <property type="nucleotide sequence ID" value="NZ_JABVZQ010000043.1"/>
</dbReference>
<dbReference type="PANTHER" id="PTHR46889:SF4">
    <property type="entry name" value="TRANSPOSASE INSO FOR INSERTION SEQUENCE ELEMENT IS911B-RELATED"/>
    <property type="match status" value="1"/>
</dbReference>
<sequence length="404" mass="45916">MSEKKRKSFTAQFKAKVALEAIRGEKTLNEIGREFGVHPNLVGQWKREVQEHAAGLFEAKRGPKPVDPLADPEKLYAEIGRLKVELGWLKKKGRSLPVKVRKTWIREQNQLPVSTQCALAGVNRSGCYGPAKSSTPGAKDFELLKLIDEEYTRHPFYGSRRMKRFLLAQGYQVNRKRVQRLMRELGLAGMAPGPNTSKRHPQHKVYPYLLRGLSITRPNHVWSTDVTYCRLPGGFMYLTAVIDWYSRKVLAWRLSNSLDSSFCVDCLEEAIRKYGTPEIFNTDQGVQYTSDAFTSVLKSYEIRISMDGRGRALDNVFVERLWRNVKQEDLYLKGYETAGEMMRGFAQYFQFYNTGRPHQSLGYKTPDEAYESSIGGGARIIDKFSQKSVSEGSSEATGPQQEAA</sequence>
<dbReference type="InterPro" id="IPR036397">
    <property type="entry name" value="RNaseH_sf"/>
</dbReference>
<dbReference type="InterPro" id="IPR036388">
    <property type="entry name" value="WH-like_DNA-bd_sf"/>
</dbReference>
<dbReference type="Pfam" id="PF00665">
    <property type="entry name" value="rve"/>
    <property type="match status" value="1"/>
</dbReference>
<reference evidence="2 3" key="1">
    <citation type="journal article" date="2020" name="Microorganisms">
        <title>Simultaneous Genome Sequencing of Prosthecochloris ethylica and Desulfuromonas acetoxidans within a Syntrophic Mixture Reveals Unique Pili and Protein Interactions.</title>
        <authorList>
            <person name="Kyndt J.A."/>
            <person name="Van Beeumen J.J."/>
            <person name="Meyer T.E."/>
        </authorList>
    </citation>
    <scope>NUCLEOTIDE SEQUENCE [LARGE SCALE GENOMIC DNA]</scope>
    <source>
        <strain evidence="2 3">N3</strain>
    </source>
</reference>
<dbReference type="InterPro" id="IPR012337">
    <property type="entry name" value="RNaseH-like_sf"/>
</dbReference>
<comment type="caution">
    <text evidence="2">The sequence shown here is derived from an EMBL/GenBank/DDBJ whole genome shotgun (WGS) entry which is preliminary data.</text>
</comment>
<dbReference type="EMBL" id="JADGII010000060">
    <property type="protein sequence ID" value="MBF0637742.1"/>
    <property type="molecule type" value="Genomic_DNA"/>
</dbReference>
<dbReference type="PROSITE" id="PS50994">
    <property type="entry name" value="INTEGRASE"/>
    <property type="match status" value="1"/>
</dbReference>
<dbReference type="InterPro" id="IPR010921">
    <property type="entry name" value="Trp_repressor/repl_initiator"/>
</dbReference>
<dbReference type="InterPro" id="IPR002514">
    <property type="entry name" value="Transposase_8"/>
</dbReference>
<dbReference type="Proteomes" id="UP000619838">
    <property type="component" value="Unassembled WGS sequence"/>
</dbReference>
<dbReference type="PANTHER" id="PTHR46889">
    <property type="entry name" value="TRANSPOSASE INSF FOR INSERTION SEQUENCE IS3B-RELATED"/>
    <property type="match status" value="1"/>
</dbReference>
<dbReference type="InterPro" id="IPR050900">
    <property type="entry name" value="Transposase_IS3/IS150/IS904"/>
</dbReference>
<dbReference type="Pfam" id="PF13276">
    <property type="entry name" value="HTH_21"/>
    <property type="match status" value="1"/>
</dbReference>
<evidence type="ECO:0000313" key="2">
    <source>
        <dbReference type="EMBL" id="MBF0637742.1"/>
    </source>
</evidence>
<dbReference type="Gene3D" id="1.10.10.10">
    <property type="entry name" value="Winged helix-like DNA-binding domain superfamily/Winged helix DNA-binding domain"/>
    <property type="match status" value="1"/>
</dbReference>
<accession>A0ABR9XV89</accession>